<dbReference type="InterPro" id="IPR040919">
    <property type="entry name" value="Asparaginase_C"/>
</dbReference>
<dbReference type="SMART" id="SM00870">
    <property type="entry name" value="Asparaginase"/>
    <property type="match status" value="1"/>
</dbReference>
<gene>
    <name evidence="3" type="ORF">COU86_04055</name>
</gene>
<dbReference type="InterPro" id="IPR036152">
    <property type="entry name" value="Asp/glu_Ase-like_sf"/>
</dbReference>
<dbReference type="InterPro" id="IPR037152">
    <property type="entry name" value="L-asparaginase_N_sf"/>
</dbReference>
<dbReference type="PANTHER" id="PTHR11707:SF28">
    <property type="entry name" value="60 KDA LYSOPHOSPHOLIPASE"/>
    <property type="match status" value="1"/>
</dbReference>
<dbReference type="Gene3D" id="3.40.50.40">
    <property type="match status" value="1"/>
</dbReference>
<sequence length="311" mass="34609">MEIKPSIIELFNVDSSNIQPENWTAIVEKIQEKYDDFDSFVVLHGTNTMGYTASALSFALENINKPVIMTGAQVPLGYLGTDAVTNLVNSLRLAVWEYHDVKGVIAVFGSKIISGTRVKKGTDFDYDPFNSFQAGALGQIGRFMRIDEAALRKHVNYLSKYKPLAIQSRVLSVKKDFDTKSIASLTEFPGMSVDLFKSLVENNGIKAFIFRAFGAGDPSAHLFPAFEYLKTKKIPIIVTTQAPGGVASFQVNETGQYLKEHDLAIPAFDMSMESMTAKLAWLLAQKMDYEQIKIKMSEDLHGEINIENELI</sequence>
<feature type="domain" description="L-asparaginase N-terminal" evidence="1">
    <location>
        <begin position="9"/>
        <end position="142"/>
    </location>
</feature>
<dbReference type="InterPro" id="IPR027474">
    <property type="entry name" value="L-asparaginase_N"/>
</dbReference>
<evidence type="ECO:0000313" key="4">
    <source>
        <dbReference type="Proteomes" id="UP000231434"/>
    </source>
</evidence>
<dbReference type="InterPro" id="IPR041725">
    <property type="entry name" value="L-asparaginase_I"/>
</dbReference>
<dbReference type="Pfam" id="PF00710">
    <property type="entry name" value="Asparaginase"/>
    <property type="match status" value="1"/>
</dbReference>
<dbReference type="InterPro" id="IPR006034">
    <property type="entry name" value="Asparaginase/glutaminase-like"/>
</dbReference>
<evidence type="ECO:0000313" key="3">
    <source>
        <dbReference type="EMBL" id="PJE60461.1"/>
    </source>
</evidence>
<dbReference type="AlphaFoldDB" id="A0A2M8KKL6"/>
<comment type="caution">
    <text evidence="3">The sequence shown here is derived from an EMBL/GenBank/DDBJ whole genome shotgun (WGS) entry which is preliminary data.</text>
</comment>
<proteinExistence type="predicted"/>
<dbReference type="EMBL" id="PFEB01000046">
    <property type="protein sequence ID" value="PJE60461.1"/>
    <property type="molecule type" value="Genomic_DNA"/>
</dbReference>
<evidence type="ECO:0000259" key="2">
    <source>
        <dbReference type="Pfam" id="PF17763"/>
    </source>
</evidence>
<evidence type="ECO:0008006" key="5">
    <source>
        <dbReference type="Google" id="ProtNLM"/>
    </source>
</evidence>
<accession>A0A2M8KKL6</accession>
<dbReference type="PIRSF" id="PIRSF001220">
    <property type="entry name" value="L-ASNase_gatD"/>
    <property type="match status" value="1"/>
</dbReference>
<dbReference type="InterPro" id="IPR027473">
    <property type="entry name" value="L-asparaginase_C"/>
</dbReference>
<dbReference type="Proteomes" id="UP000231434">
    <property type="component" value="Unassembled WGS sequence"/>
</dbReference>
<dbReference type="PIRSF" id="PIRSF500176">
    <property type="entry name" value="L_ASNase"/>
    <property type="match status" value="1"/>
</dbReference>
<dbReference type="PROSITE" id="PS51732">
    <property type="entry name" value="ASN_GLN_ASE_3"/>
    <property type="match status" value="1"/>
</dbReference>
<feature type="domain" description="Asparaginase/glutaminase C-terminal" evidence="2">
    <location>
        <begin position="183"/>
        <end position="293"/>
    </location>
</feature>
<dbReference type="Pfam" id="PF17763">
    <property type="entry name" value="Asparaginase_C"/>
    <property type="match status" value="1"/>
</dbReference>
<dbReference type="Gene3D" id="3.40.50.1170">
    <property type="entry name" value="L-asparaginase, N-terminal domain"/>
    <property type="match status" value="1"/>
</dbReference>
<name>A0A2M8KKL6_9BACT</name>
<dbReference type="SUPFAM" id="SSF53774">
    <property type="entry name" value="Glutaminase/Asparaginase"/>
    <property type="match status" value="1"/>
</dbReference>
<reference evidence="4" key="1">
    <citation type="submission" date="2017-09" db="EMBL/GenBank/DDBJ databases">
        <title>Depth-based differentiation of microbial function through sediment-hosted aquifers and enrichment of novel symbionts in the deep terrestrial subsurface.</title>
        <authorList>
            <person name="Probst A.J."/>
            <person name="Ladd B."/>
            <person name="Jarett J.K."/>
            <person name="Geller-Mcgrath D.E."/>
            <person name="Sieber C.M.K."/>
            <person name="Emerson J.B."/>
            <person name="Anantharaman K."/>
            <person name="Thomas B.C."/>
            <person name="Malmstrom R."/>
            <person name="Stieglmeier M."/>
            <person name="Klingl A."/>
            <person name="Woyke T."/>
            <person name="Ryan C.M."/>
            <person name="Banfield J.F."/>
        </authorList>
    </citation>
    <scope>NUCLEOTIDE SEQUENCE [LARGE SCALE GENOMIC DNA]</scope>
</reference>
<dbReference type="GO" id="GO:0004067">
    <property type="term" value="F:asparaginase activity"/>
    <property type="evidence" value="ECO:0007669"/>
    <property type="project" value="UniProtKB-UniRule"/>
</dbReference>
<evidence type="ECO:0000259" key="1">
    <source>
        <dbReference type="Pfam" id="PF00710"/>
    </source>
</evidence>
<dbReference type="PANTHER" id="PTHR11707">
    <property type="entry name" value="L-ASPARAGINASE"/>
    <property type="match status" value="1"/>
</dbReference>
<protein>
    <recommendedName>
        <fullName evidence="5">L-asparaginase 1</fullName>
    </recommendedName>
</protein>
<organism evidence="3 4">
    <name type="scientific">Candidatus Roizmanbacteria bacterium CG10_big_fil_rev_8_21_14_0_10_36_26</name>
    <dbReference type="NCBI Taxonomy" id="1974851"/>
    <lineage>
        <taxon>Bacteria</taxon>
        <taxon>Candidatus Roizmaniibacteriota</taxon>
    </lineage>
</organism>
<dbReference type="CDD" id="cd08963">
    <property type="entry name" value="L-asparaginase_I"/>
    <property type="match status" value="1"/>
</dbReference>